<comment type="caution">
    <text evidence="5">The sequence shown here is derived from an EMBL/GenBank/DDBJ whole genome shotgun (WGS) entry which is preliminary data.</text>
</comment>
<dbReference type="InterPro" id="IPR046342">
    <property type="entry name" value="CBS_dom_sf"/>
</dbReference>
<dbReference type="Gene3D" id="3.30.1340.30">
    <property type="match status" value="1"/>
</dbReference>
<dbReference type="Pfam" id="PF04972">
    <property type="entry name" value="BON"/>
    <property type="match status" value="1"/>
</dbReference>
<dbReference type="PROSITE" id="PS51371">
    <property type="entry name" value="CBS"/>
    <property type="match status" value="2"/>
</dbReference>
<dbReference type="InterPro" id="IPR007055">
    <property type="entry name" value="BON_dom"/>
</dbReference>
<evidence type="ECO:0000313" key="5">
    <source>
        <dbReference type="EMBL" id="GAA1914221.1"/>
    </source>
</evidence>
<protein>
    <submittedName>
        <fullName evidence="5">CBS domain-containing protein</fullName>
    </submittedName>
</protein>
<keyword evidence="6" id="KW-1185">Reference proteome</keyword>
<dbReference type="RefSeq" id="WP_344261482.1">
    <property type="nucleotide sequence ID" value="NZ_BAAAMJ010000026.1"/>
</dbReference>
<evidence type="ECO:0000256" key="2">
    <source>
        <dbReference type="PROSITE-ProRule" id="PRU00703"/>
    </source>
</evidence>
<keyword evidence="1 2" id="KW-0129">CBS domain</keyword>
<dbReference type="Proteomes" id="UP001501303">
    <property type="component" value="Unassembled WGS sequence"/>
</dbReference>
<feature type="domain" description="CBS" evidence="4">
    <location>
        <begin position="94"/>
        <end position="151"/>
    </location>
</feature>
<evidence type="ECO:0000256" key="1">
    <source>
        <dbReference type="ARBA" id="ARBA00023122"/>
    </source>
</evidence>
<evidence type="ECO:0000259" key="3">
    <source>
        <dbReference type="PROSITE" id="PS50914"/>
    </source>
</evidence>
<dbReference type="CDD" id="cd04586">
    <property type="entry name" value="CBS_pair_BON_assoc"/>
    <property type="match status" value="1"/>
</dbReference>
<dbReference type="InterPro" id="IPR051257">
    <property type="entry name" value="Diverse_CBS-Domain"/>
</dbReference>
<feature type="domain" description="CBS" evidence="4">
    <location>
        <begin position="10"/>
        <end position="66"/>
    </location>
</feature>
<name>A0ABN2P826_9ACTN</name>
<dbReference type="PIRSF" id="PIRSF036990">
    <property type="entry name" value="UCP036990_CBS_BON"/>
    <property type="match status" value="1"/>
</dbReference>
<dbReference type="EMBL" id="BAAAMJ010000026">
    <property type="protein sequence ID" value="GAA1914221.1"/>
    <property type="molecule type" value="Genomic_DNA"/>
</dbReference>
<sequence>MKHRKIGHVMTGDVVAATPDMPYKDIVTLLTGHRISGLPVVDGDEKVLGVISETDVVMRQAEPTAPGLLERLRLTPSARRAAAKARARTAGELMTSPAITIRAYDSVTHGARVLAEHRIGRLPVVDEEDRLVGIVTRRDLLGVFLRPDSDIRAEVIDEVLLRTLWVTPNTIGVTVTDGVVTLAGRLERSSEVPIAVRMTRQVDGVVAVVDHLTYRYDDAHAKPAVTAPAVPGAADDWRGGH</sequence>
<dbReference type="PANTHER" id="PTHR43080:SF29">
    <property type="entry name" value="OS02G0818000 PROTEIN"/>
    <property type="match status" value="1"/>
</dbReference>
<reference evidence="5 6" key="1">
    <citation type="journal article" date="2019" name="Int. J. Syst. Evol. Microbiol.">
        <title>The Global Catalogue of Microorganisms (GCM) 10K type strain sequencing project: providing services to taxonomists for standard genome sequencing and annotation.</title>
        <authorList>
            <consortium name="The Broad Institute Genomics Platform"/>
            <consortium name="The Broad Institute Genome Sequencing Center for Infectious Disease"/>
            <person name="Wu L."/>
            <person name="Ma J."/>
        </authorList>
    </citation>
    <scope>NUCLEOTIDE SEQUENCE [LARGE SCALE GENOMIC DNA]</scope>
    <source>
        <strain evidence="5 6">JCM 13581</strain>
    </source>
</reference>
<dbReference type="Pfam" id="PF00571">
    <property type="entry name" value="CBS"/>
    <property type="match status" value="2"/>
</dbReference>
<dbReference type="PANTHER" id="PTHR43080">
    <property type="entry name" value="CBS DOMAIN-CONTAINING PROTEIN CBSX3, MITOCHONDRIAL"/>
    <property type="match status" value="1"/>
</dbReference>
<dbReference type="InterPro" id="IPR017080">
    <property type="entry name" value="UCP036990_CBS_BON"/>
</dbReference>
<feature type="domain" description="BON" evidence="3">
    <location>
        <begin position="147"/>
        <end position="216"/>
    </location>
</feature>
<proteinExistence type="predicted"/>
<dbReference type="PROSITE" id="PS50914">
    <property type="entry name" value="BON"/>
    <property type="match status" value="1"/>
</dbReference>
<dbReference type="InterPro" id="IPR000644">
    <property type="entry name" value="CBS_dom"/>
</dbReference>
<evidence type="ECO:0000313" key="6">
    <source>
        <dbReference type="Proteomes" id="UP001501303"/>
    </source>
</evidence>
<evidence type="ECO:0000259" key="4">
    <source>
        <dbReference type="PROSITE" id="PS51371"/>
    </source>
</evidence>
<organism evidence="5 6">
    <name type="scientific">Streptomyces sodiiphilus</name>
    <dbReference type="NCBI Taxonomy" id="226217"/>
    <lineage>
        <taxon>Bacteria</taxon>
        <taxon>Bacillati</taxon>
        <taxon>Actinomycetota</taxon>
        <taxon>Actinomycetes</taxon>
        <taxon>Kitasatosporales</taxon>
        <taxon>Streptomycetaceae</taxon>
        <taxon>Streptomyces</taxon>
    </lineage>
</organism>
<dbReference type="SUPFAM" id="SSF54631">
    <property type="entry name" value="CBS-domain pair"/>
    <property type="match status" value="1"/>
</dbReference>
<dbReference type="Gene3D" id="3.10.580.10">
    <property type="entry name" value="CBS-domain"/>
    <property type="match status" value="1"/>
</dbReference>
<accession>A0ABN2P826</accession>
<dbReference type="SMART" id="SM00116">
    <property type="entry name" value="CBS"/>
    <property type="match status" value="2"/>
</dbReference>
<gene>
    <name evidence="5" type="ORF">GCM10009716_24630</name>
</gene>